<reference evidence="1 2" key="1">
    <citation type="submission" date="2017-09" db="EMBL/GenBank/DDBJ databases">
        <title>Depth-based differentiation of microbial function through sediment-hosted aquifers and enrichment of novel symbionts in the deep terrestrial subsurface.</title>
        <authorList>
            <person name="Probst A.J."/>
            <person name="Ladd B."/>
            <person name="Jarett J.K."/>
            <person name="Geller-Mcgrath D.E."/>
            <person name="Sieber C.M."/>
            <person name="Emerson J.B."/>
            <person name="Anantharaman K."/>
            <person name="Thomas B.C."/>
            <person name="Malmstrom R."/>
            <person name="Stieglmeier M."/>
            <person name="Klingl A."/>
            <person name="Woyke T."/>
            <person name="Ryan C.M."/>
            <person name="Banfield J.F."/>
        </authorList>
    </citation>
    <scope>NUCLEOTIDE SEQUENCE [LARGE SCALE GENOMIC DNA]</scope>
    <source>
        <strain evidence="1">CG23_combo_of_CG06-09_8_20_14_all_39_17</strain>
    </source>
</reference>
<evidence type="ECO:0000313" key="1">
    <source>
        <dbReference type="EMBL" id="PIP23162.1"/>
    </source>
</evidence>
<dbReference type="AlphaFoldDB" id="A0A2G9YVD7"/>
<evidence type="ECO:0000313" key="2">
    <source>
        <dbReference type="Proteomes" id="UP000229976"/>
    </source>
</evidence>
<dbReference type="Proteomes" id="UP000229976">
    <property type="component" value="Unassembled WGS sequence"/>
</dbReference>
<organism evidence="1 2">
    <name type="scientific">Candidatus Nealsonbacteria bacterium CG23_combo_of_CG06-09_8_20_14_all_39_17</name>
    <dbReference type="NCBI Taxonomy" id="1974722"/>
    <lineage>
        <taxon>Bacteria</taxon>
        <taxon>Candidatus Nealsoniibacteriota</taxon>
    </lineage>
</organism>
<name>A0A2G9YVD7_9BACT</name>
<protein>
    <submittedName>
        <fullName evidence="1">Uncharacterized protein</fullName>
    </submittedName>
</protein>
<sequence length="345" mass="39497">MSEKNFKEEFENVNARSAAKITLDKVSSWEELNATTMEEGNKKFNEKTRELWKDFAVSGTLQFDPKEGRQMLRPFTDLDGKSAIGILSASGIDTSKLEYVRPGEFLKGAINLDTGDKFGVVYEEPTYTAYFDHHAKETKEVTSTAEIVYKTMVDLGMLDKSEAMDRLVKFVTDVDNRRLPATEFLKSGKTIVGVQRGLDFKKMLEYFKDHESPTDELTPEEFEKYGMREAAEKQQKTVDESMDTLERMRQEGKVVRTKYGSILKNENNELKVGSSAAYVKYDGIINFTSGKSFAVTLKEKDLDEKEIKERLGNKFQGKIIRGKMWLYNDKEPLNLSMEEIIKSME</sequence>
<dbReference type="EMBL" id="PCRO01000002">
    <property type="protein sequence ID" value="PIP23162.1"/>
    <property type="molecule type" value="Genomic_DNA"/>
</dbReference>
<accession>A0A2G9YVD7</accession>
<proteinExistence type="predicted"/>
<comment type="caution">
    <text evidence="1">The sequence shown here is derived from an EMBL/GenBank/DDBJ whole genome shotgun (WGS) entry which is preliminary data.</text>
</comment>
<gene>
    <name evidence="1" type="ORF">COX37_00125</name>
</gene>